<gene>
    <name evidence="2" type="ORF">EDD76_113129</name>
</gene>
<dbReference type="CDD" id="cd07438">
    <property type="entry name" value="PHP_HisPPase_AMP"/>
    <property type="match status" value="1"/>
</dbReference>
<dbReference type="GO" id="GO:0004534">
    <property type="term" value="F:5'-3' RNA exonuclease activity"/>
    <property type="evidence" value="ECO:0007669"/>
    <property type="project" value="TreeGrafter"/>
</dbReference>
<dbReference type="Gene3D" id="3.30.1240.10">
    <property type="match status" value="1"/>
</dbReference>
<dbReference type="CDD" id="cd07516">
    <property type="entry name" value="HAD_Pase"/>
    <property type="match status" value="1"/>
</dbReference>
<dbReference type="Pfam" id="PF08282">
    <property type="entry name" value="Hydrolase_3"/>
    <property type="match status" value="1"/>
</dbReference>
<dbReference type="PANTHER" id="PTHR42924">
    <property type="entry name" value="EXONUCLEASE"/>
    <property type="match status" value="1"/>
</dbReference>
<dbReference type="Gene3D" id="1.10.150.650">
    <property type="match status" value="1"/>
</dbReference>
<evidence type="ECO:0000313" key="2">
    <source>
        <dbReference type="EMBL" id="TCL55991.1"/>
    </source>
</evidence>
<proteinExistence type="predicted"/>
<evidence type="ECO:0000313" key="3">
    <source>
        <dbReference type="Proteomes" id="UP000295718"/>
    </source>
</evidence>
<dbReference type="SFLD" id="SFLDG01140">
    <property type="entry name" value="C2.B:_Phosphomannomutase_and_P"/>
    <property type="match status" value="1"/>
</dbReference>
<reference evidence="2 3" key="1">
    <citation type="submission" date="2019-03" db="EMBL/GenBank/DDBJ databases">
        <title>Genomic Encyclopedia of Type Strains, Phase IV (KMG-IV): sequencing the most valuable type-strain genomes for metagenomic binning, comparative biology and taxonomic classification.</title>
        <authorList>
            <person name="Goeker M."/>
        </authorList>
    </citation>
    <scope>NUCLEOTIDE SEQUENCE [LARGE SCALE GENOMIC DNA]</scope>
    <source>
        <strain evidence="2 3">DSM 100556</strain>
    </source>
</reference>
<name>A0A4R1QSI5_9FIRM</name>
<keyword evidence="2" id="KW-0378">Hydrolase</keyword>
<dbReference type="InterPro" id="IPR003141">
    <property type="entry name" value="Pol/His_phosphatase_N"/>
</dbReference>
<dbReference type="SFLD" id="SFLDS00003">
    <property type="entry name" value="Haloacid_Dehalogenase"/>
    <property type="match status" value="1"/>
</dbReference>
<dbReference type="OrthoDB" id="9804333at2"/>
<dbReference type="Gene3D" id="3.40.50.1000">
    <property type="entry name" value="HAD superfamily/HAD-like"/>
    <property type="match status" value="1"/>
</dbReference>
<comment type="caution">
    <text evidence="2">The sequence shown here is derived from an EMBL/GenBank/DDBJ whole genome shotgun (WGS) entry which is preliminary data.</text>
</comment>
<dbReference type="RefSeq" id="WP_081905857.1">
    <property type="nucleotide sequence ID" value="NZ_JPNB01000001.1"/>
</dbReference>
<sequence length="571" mass="63364">MNIVDLHVHSNKSDGSFSPAELVHLAVNKGLSAFALTDHDTTDGLAEAMAEAKKLPKENSLEVIPGIELSTEYEGKDIHILGLYIDYESPSFKEQIKSFIDSRLSRNQKMCENLNGAGIDISYEKLLEAFPGSVITRGHYAKYLLEHGYVKSMNEAFDRYVGDRTKYFVPREKITPKQAVQFILQADGIPILAHPILYHMSDTRLDTLTRKLKAAGLMGIEAVYSTYSHSEEWKIRKLADKYDLCISGGSDFHGSTKPSLELATGYGKLVIPEEILINLKKKKRMEYELTDQMNKTDKMDNNKPKIFFVDLDGTLLTKEKKITPATLEALNKWTAAGNKLALSSGRAIDSVKEVKESLGLSFSGMYLIGCNGGEIYDCETQKIVSRISLSMEQVTLVAKTAKEQGIHCQTYTDTHIISPADNDELHVYQRSIHTPVIISEDIMSPLDKEPCKCLAIEIHDKEKLERFRQSLLPFTEGELNLLYSNDKYLEIFPASSGKEVAVAKLCELLDIPIENTLAAGDASNDISMIQAAGVGIAMLNAKEDVKKAADIITATDNNQDGLAPILLSYLP</sequence>
<dbReference type="GO" id="GO:0035312">
    <property type="term" value="F:5'-3' DNA exonuclease activity"/>
    <property type="evidence" value="ECO:0007669"/>
    <property type="project" value="TreeGrafter"/>
</dbReference>
<dbReference type="AlphaFoldDB" id="A0A4R1QSI5"/>
<accession>A0A4R1QSI5</accession>
<dbReference type="InterPro" id="IPR036412">
    <property type="entry name" value="HAD-like_sf"/>
</dbReference>
<dbReference type="SMART" id="SM00481">
    <property type="entry name" value="POLIIIAc"/>
    <property type="match status" value="1"/>
</dbReference>
<dbReference type="InterPro" id="IPR052018">
    <property type="entry name" value="PHP_domain"/>
</dbReference>
<evidence type="ECO:0000259" key="1">
    <source>
        <dbReference type="SMART" id="SM00481"/>
    </source>
</evidence>
<dbReference type="Proteomes" id="UP000295718">
    <property type="component" value="Unassembled WGS sequence"/>
</dbReference>
<dbReference type="NCBIfam" id="TIGR01484">
    <property type="entry name" value="HAD-SF-IIB"/>
    <property type="match status" value="1"/>
</dbReference>
<keyword evidence="3" id="KW-1185">Reference proteome</keyword>
<dbReference type="InterPro" id="IPR004013">
    <property type="entry name" value="PHP_dom"/>
</dbReference>
<dbReference type="SUPFAM" id="SSF56784">
    <property type="entry name" value="HAD-like"/>
    <property type="match status" value="1"/>
</dbReference>
<dbReference type="PANTHER" id="PTHR42924:SF3">
    <property type="entry name" value="POLYMERASE_HISTIDINOL PHOSPHATASE N-TERMINAL DOMAIN-CONTAINING PROTEIN"/>
    <property type="match status" value="1"/>
</dbReference>
<dbReference type="STRING" id="1469948.GCA_000732725_00714"/>
<dbReference type="SUPFAM" id="SSF89550">
    <property type="entry name" value="PHP domain-like"/>
    <property type="match status" value="1"/>
</dbReference>
<dbReference type="PROSITE" id="PS01228">
    <property type="entry name" value="COF_1"/>
    <property type="match status" value="1"/>
</dbReference>
<dbReference type="GO" id="GO:0016791">
    <property type="term" value="F:phosphatase activity"/>
    <property type="evidence" value="ECO:0007669"/>
    <property type="project" value="UniProtKB-ARBA"/>
</dbReference>
<organism evidence="2 3">
    <name type="scientific">Kineothrix alysoides</name>
    <dbReference type="NCBI Taxonomy" id="1469948"/>
    <lineage>
        <taxon>Bacteria</taxon>
        <taxon>Bacillati</taxon>
        <taxon>Bacillota</taxon>
        <taxon>Clostridia</taxon>
        <taxon>Lachnospirales</taxon>
        <taxon>Lachnospiraceae</taxon>
        <taxon>Kineothrix</taxon>
    </lineage>
</organism>
<dbReference type="InterPro" id="IPR023214">
    <property type="entry name" value="HAD_sf"/>
</dbReference>
<protein>
    <submittedName>
        <fullName evidence="2">Cof subfamily protein (Haloacid dehalogenase superfamily)/HAD superfamily hydrolase (TIGR01484 family)</fullName>
    </submittedName>
</protein>
<dbReference type="NCBIfam" id="TIGR00099">
    <property type="entry name" value="Cof-subfamily"/>
    <property type="match status" value="1"/>
</dbReference>
<dbReference type="InterPro" id="IPR006379">
    <property type="entry name" value="HAD-SF_hydro_IIB"/>
</dbReference>
<dbReference type="Pfam" id="PF02811">
    <property type="entry name" value="PHP"/>
    <property type="match status" value="1"/>
</dbReference>
<dbReference type="Gene3D" id="3.20.20.140">
    <property type="entry name" value="Metal-dependent hydrolases"/>
    <property type="match status" value="1"/>
</dbReference>
<feature type="domain" description="Polymerase/histidinol phosphatase N-terminal" evidence="1">
    <location>
        <begin position="4"/>
        <end position="73"/>
    </location>
</feature>
<dbReference type="InterPro" id="IPR016195">
    <property type="entry name" value="Pol/histidinol_Pase-like"/>
</dbReference>
<dbReference type="EMBL" id="SLUO01000013">
    <property type="protein sequence ID" value="TCL55991.1"/>
    <property type="molecule type" value="Genomic_DNA"/>
</dbReference>
<dbReference type="InterPro" id="IPR000150">
    <property type="entry name" value="Cof"/>
</dbReference>